<dbReference type="FunFam" id="1.10.287.690:FF:000002">
    <property type="entry name" value="DNA polymerase zeta"/>
    <property type="match status" value="1"/>
</dbReference>
<comment type="catalytic activity">
    <reaction evidence="12 13">
        <text>DNA(n) + a 2'-deoxyribonucleoside 5'-triphosphate = DNA(n+1) + diphosphate</text>
        <dbReference type="Rhea" id="RHEA:22508"/>
        <dbReference type="Rhea" id="RHEA-COMP:17339"/>
        <dbReference type="Rhea" id="RHEA-COMP:17340"/>
        <dbReference type="ChEBI" id="CHEBI:33019"/>
        <dbReference type="ChEBI" id="CHEBI:61560"/>
        <dbReference type="ChEBI" id="CHEBI:173112"/>
        <dbReference type="EC" id="2.7.7.7"/>
    </reaction>
</comment>
<dbReference type="SMART" id="SM00486">
    <property type="entry name" value="POLBc"/>
    <property type="match status" value="1"/>
</dbReference>
<feature type="compositionally biased region" description="Low complexity" evidence="14">
    <location>
        <begin position="727"/>
        <end position="744"/>
    </location>
</feature>
<dbReference type="SUPFAM" id="SSF56672">
    <property type="entry name" value="DNA/RNA polymerases"/>
    <property type="match status" value="1"/>
</dbReference>
<keyword evidence="5 13" id="KW-0479">Metal-binding</keyword>
<dbReference type="Pfam" id="PF24055">
    <property type="entry name" value="POL3_N"/>
    <property type="match status" value="1"/>
</dbReference>
<evidence type="ECO:0000313" key="20">
    <source>
        <dbReference type="EMBL" id="CAG9769330.1"/>
    </source>
</evidence>
<evidence type="ECO:0000256" key="7">
    <source>
        <dbReference type="ARBA" id="ARBA00022833"/>
    </source>
</evidence>
<keyword evidence="9 13" id="KW-0408">Iron</keyword>
<name>A0A9N9QGF4_9CUCU</name>
<dbReference type="Gene3D" id="1.10.287.690">
    <property type="entry name" value="Helix hairpin bin"/>
    <property type="match status" value="1"/>
</dbReference>
<dbReference type="Gene3D" id="1.10.132.60">
    <property type="entry name" value="DNA polymerase family B, C-terminal domain"/>
    <property type="match status" value="1"/>
</dbReference>
<dbReference type="EMBL" id="OU892281">
    <property type="protein sequence ID" value="CAG9769330.1"/>
    <property type="molecule type" value="Genomic_DNA"/>
</dbReference>
<dbReference type="InterPro" id="IPR006134">
    <property type="entry name" value="DNA-dir_DNA_pol_B_multi_dom"/>
</dbReference>
<evidence type="ECO:0000256" key="2">
    <source>
        <dbReference type="ARBA" id="ARBA00005755"/>
    </source>
</evidence>
<dbReference type="PANTHER" id="PTHR45812:SF1">
    <property type="entry name" value="DNA POLYMERASE ZETA CATALYTIC SUBUNIT"/>
    <property type="match status" value="1"/>
</dbReference>
<dbReference type="GO" id="GO:0003677">
    <property type="term" value="F:DNA binding"/>
    <property type="evidence" value="ECO:0007669"/>
    <property type="project" value="UniProtKB-KW"/>
</dbReference>
<keyword evidence="13" id="KW-0539">Nucleus</keyword>
<evidence type="ECO:0000259" key="19">
    <source>
        <dbReference type="Pfam" id="PF24065"/>
    </source>
</evidence>
<keyword evidence="11" id="KW-0234">DNA repair</keyword>
<dbReference type="GO" id="GO:0000166">
    <property type="term" value="F:nucleotide binding"/>
    <property type="evidence" value="ECO:0007669"/>
    <property type="project" value="InterPro"/>
</dbReference>
<dbReference type="InterPro" id="IPR056435">
    <property type="entry name" value="DPOD/Z_N"/>
</dbReference>
<dbReference type="InterPro" id="IPR030559">
    <property type="entry name" value="PolZ_Rev3"/>
</dbReference>
<keyword evidence="13" id="KW-0004">4Fe-4S</keyword>
<evidence type="ECO:0000259" key="15">
    <source>
        <dbReference type="Pfam" id="PF00136"/>
    </source>
</evidence>
<feature type="domain" description="DNA polymerase delta/zeta catalytic subunit N-terminal" evidence="18">
    <location>
        <begin position="59"/>
        <end position="135"/>
    </location>
</feature>
<dbReference type="GO" id="GO:0042276">
    <property type="term" value="P:error-prone translesion synthesis"/>
    <property type="evidence" value="ECO:0007669"/>
    <property type="project" value="TreeGrafter"/>
</dbReference>
<feature type="region of interest" description="Disordered" evidence="14">
    <location>
        <begin position="714"/>
        <end position="745"/>
    </location>
</feature>
<dbReference type="InterPro" id="IPR043502">
    <property type="entry name" value="DNA/RNA_pol_sf"/>
</dbReference>
<dbReference type="PROSITE" id="PS00116">
    <property type="entry name" value="DNA_POLYMERASE_B"/>
    <property type="match status" value="1"/>
</dbReference>
<organism evidence="20 21">
    <name type="scientific">Ceutorhynchus assimilis</name>
    <name type="common">cabbage seed weevil</name>
    <dbReference type="NCBI Taxonomy" id="467358"/>
    <lineage>
        <taxon>Eukaryota</taxon>
        <taxon>Metazoa</taxon>
        <taxon>Ecdysozoa</taxon>
        <taxon>Arthropoda</taxon>
        <taxon>Hexapoda</taxon>
        <taxon>Insecta</taxon>
        <taxon>Pterygota</taxon>
        <taxon>Neoptera</taxon>
        <taxon>Endopterygota</taxon>
        <taxon>Coleoptera</taxon>
        <taxon>Polyphaga</taxon>
        <taxon>Cucujiformia</taxon>
        <taxon>Curculionidae</taxon>
        <taxon>Ceutorhynchinae</taxon>
        <taxon>Ceutorhynchus</taxon>
    </lineage>
</organism>
<proteinExistence type="inferred from homology"/>
<comment type="similarity">
    <text evidence="2 13">Belongs to the DNA polymerase type-B family.</text>
</comment>
<evidence type="ECO:0000256" key="13">
    <source>
        <dbReference type="RuleBase" id="RU000442"/>
    </source>
</evidence>
<dbReference type="InterPro" id="IPR017964">
    <property type="entry name" value="DNA-dir_DNA_pol_B_CS"/>
</dbReference>
<dbReference type="Gene3D" id="3.30.420.10">
    <property type="entry name" value="Ribonuclease H-like superfamily/Ribonuclease H"/>
    <property type="match status" value="1"/>
</dbReference>
<keyword evidence="3 13" id="KW-0808">Transferase</keyword>
<accession>A0A9N9QGF4</accession>
<evidence type="ECO:0000256" key="3">
    <source>
        <dbReference type="ARBA" id="ARBA00022679"/>
    </source>
</evidence>
<dbReference type="GO" id="GO:0051539">
    <property type="term" value="F:4 iron, 4 sulfur cluster binding"/>
    <property type="evidence" value="ECO:0007669"/>
    <property type="project" value="UniProtKB-KW"/>
</dbReference>
<evidence type="ECO:0000256" key="5">
    <source>
        <dbReference type="ARBA" id="ARBA00022723"/>
    </source>
</evidence>
<evidence type="ECO:0000313" key="21">
    <source>
        <dbReference type="Proteomes" id="UP001152799"/>
    </source>
</evidence>
<evidence type="ECO:0000259" key="16">
    <source>
        <dbReference type="Pfam" id="PF03104"/>
    </source>
</evidence>
<dbReference type="Pfam" id="PF14260">
    <property type="entry name" value="zf-C4pol"/>
    <property type="match status" value="1"/>
</dbReference>
<dbReference type="InterPro" id="IPR025687">
    <property type="entry name" value="Znf-C4pol"/>
</dbReference>
<dbReference type="GO" id="GO:0006260">
    <property type="term" value="P:DNA replication"/>
    <property type="evidence" value="ECO:0007669"/>
    <property type="project" value="UniProtKB-KW"/>
</dbReference>
<dbReference type="FunFam" id="1.10.132.60:FF:000005">
    <property type="entry name" value="Putative DNA polymerase zeta catalytic subunit"/>
    <property type="match status" value="1"/>
</dbReference>
<dbReference type="CDD" id="cd05778">
    <property type="entry name" value="DNA_polB_zeta_exo"/>
    <property type="match status" value="1"/>
</dbReference>
<keyword evidence="13" id="KW-0863">Zinc-finger</keyword>
<protein>
    <recommendedName>
        <fullName evidence="13">DNA polymerase</fullName>
        <ecNumber evidence="13">2.7.7.7</ecNumber>
    </recommendedName>
</protein>
<keyword evidence="13" id="KW-0235">DNA replication</keyword>
<dbReference type="InterPro" id="IPR036397">
    <property type="entry name" value="RNaseH_sf"/>
</dbReference>
<dbReference type="InterPro" id="IPR056447">
    <property type="entry name" value="REV3_N"/>
</dbReference>
<comment type="cofactor">
    <cofactor evidence="1 13">
        <name>[4Fe-4S] cluster</name>
        <dbReference type="ChEBI" id="CHEBI:49883"/>
    </cofactor>
</comment>
<evidence type="ECO:0000256" key="9">
    <source>
        <dbReference type="ARBA" id="ARBA00023004"/>
    </source>
</evidence>
<evidence type="ECO:0000256" key="11">
    <source>
        <dbReference type="ARBA" id="ARBA00023204"/>
    </source>
</evidence>
<dbReference type="PRINTS" id="PR00106">
    <property type="entry name" value="DNAPOLB"/>
</dbReference>
<keyword evidence="21" id="KW-1185">Reference proteome</keyword>
<dbReference type="FunFam" id="3.30.420.10:FF:000024">
    <property type="entry name" value="DNA polymerase zeta catalytic subunit"/>
    <property type="match status" value="1"/>
</dbReference>
<evidence type="ECO:0000259" key="18">
    <source>
        <dbReference type="Pfam" id="PF24055"/>
    </source>
</evidence>
<dbReference type="InterPro" id="IPR006133">
    <property type="entry name" value="DNA-dir_DNA_pol_B_exonuc"/>
</dbReference>
<dbReference type="InterPro" id="IPR006172">
    <property type="entry name" value="DNA-dir_DNA_pol_B"/>
</dbReference>
<evidence type="ECO:0000256" key="1">
    <source>
        <dbReference type="ARBA" id="ARBA00001966"/>
    </source>
</evidence>
<keyword evidence="8 13" id="KW-0239">DNA-directed DNA polymerase</keyword>
<evidence type="ECO:0000256" key="10">
    <source>
        <dbReference type="ARBA" id="ARBA00023014"/>
    </source>
</evidence>
<dbReference type="OrthoDB" id="2414538at2759"/>
<feature type="domain" description="DNA-directed DNA polymerase family B multifunctional" evidence="15">
    <location>
        <begin position="1309"/>
        <end position="1760"/>
    </location>
</feature>
<dbReference type="CDD" id="cd05534">
    <property type="entry name" value="POLBc_zeta"/>
    <property type="match status" value="1"/>
</dbReference>
<dbReference type="GO" id="GO:0003887">
    <property type="term" value="F:DNA-directed DNA polymerase activity"/>
    <property type="evidence" value="ECO:0007669"/>
    <property type="project" value="UniProtKB-KW"/>
</dbReference>
<dbReference type="InterPro" id="IPR012337">
    <property type="entry name" value="RNaseH-like_sf"/>
</dbReference>
<dbReference type="Proteomes" id="UP001152799">
    <property type="component" value="Chromosome 5"/>
</dbReference>
<dbReference type="InterPro" id="IPR023211">
    <property type="entry name" value="DNA_pol_palm_dom_sf"/>
</dbReference>
<comment type="subcellular location">
    <subcellularLocation>
        <location evidence="13">Nucleus</location>
    </subcellularLocation>
</comment>
<keyword evidence="10 13" id="KW-0411">Iron-sulfur</keyword>
<dbReference type="Pfam" id="PF00136">
    <property type="entry name" value="DNA_pol_B"/>
    <property type="match status" value="1"/>
</dbReference>
<feature type="domain" description="DNA polymerase zeta catalytic subunit N-terminal" evidence="19">
    <location>
        <begin position="7"/>
        <end position="58"/>
    </location>
</feature>
<dbReference type="GO" id="GO:0000724">
    <property type="term" value="P:double-strand break repair via homologous recombination"/>
    <property type="evidence" value="ECO:0007669"/>
    <property type="project" value="TreeGrafter"/>
</dbReference>
<keyword evidence="13" id="KW-0238">DNA-binding</keyword>
<gene>
    <name evidence="20" type="ORF">CEUTPL_LOCUS9842</name>
</gene>
<sequence length="1898" mass="216036">MESPTLVRIVVLDYYMSPPLPGLDVVYSEFRGASINQVPILRCFGSSEDGKKICVHIHGVFPYLYIPFDGKENPDQVMYQIATALDRAINISFNQASSNTQHVYKISLVSGIPMYGYHPKKHLFFKIYLYNPMLISKVGALLNNKNILDRVFQPHESHLNFTLQFMIDYNLHGMSNMLISEILYRINPECETADIKHCKFLPGNIEKTTLCELEADINAESILNRQEILSGKLAVNPGIAALWEDEKQRRRNKNEESQLGNFLSLEKMQVDPTKTHLIFQQALRERLAVLSIDKDNMPKLNPNVSVYPAETPTDSIIQNASIIDIHSSSSLELSLDDTLNITCSQLNETITPNGNNVTMDEVAQDFIRMLVAMADESVTDQGDESILSQKVPEEQNDDSTEDLLDLSMPLAALTTPIKVNSNWTLHENSDADDIDLNTTLIPQTDGQVDSLDPENECVEKLPMPLLDTSECGSNFAKHKSEYYDELEKVKLKLLVKIERLDIEELLRKAPKIRKIRAWERHSSEENFNETLKLMRYRMEKLNRKNKVKKIGSVLRKNYCSSSIGLFGKRKKPKFWNLPAQKGFLDELLDKSTSQTSSYIYLNCDGAMDSSTDEENPPKKKVLRKRVRSYTPLGLTVTSSPRIRKNYQGGPSENTIEISGKNKECQENLLPVTQAPVVTPIPYKRKLFTKNETILNHTMLEEFKACSYSPKPYMTGKTPKDATETVESNKSQSFKNSSSSDSDLFSENEGINRSFFRSYNLTISEKYDSENKYKAKQGCSTVFTPNSFPNSISSLKNEAISGNVSSDITPYQEETVNSQKRQQVGSIFKPSFKAPTIEHVRASLSKYKIPHVKQQEPFYSNVDDYTGTVEIGHRLMRVASRTTAHLLEFDSEFDGLNQHRNFFIENVANLKYNSNNINSLKLAHCTNKNVILCPLKKPPLSKEVMKWVKAQNLDEEIISSPETKTTKSKVYIPNSPGGGYDSDSDLSLTLTPYSASDNDSSSVTIADRRKIKCKKKPSIGSVLLSQEANKSCQISGMSHHNSYGFDVSVQNLQAARAIRQHQFLTTMIMELHIRTRGDLKPDPQFDNICAIFYSIYNDVPESDLKKSRTRGVIAVNVLPADGRASRQDFLNGISERDCDITYVDNEEVLINNFLMVIKYWDPDILAGYEIEMLSWGYLMERASVLSINVLTSLGRSQLHKYGKIKLKNNRPDMDTKIIGRIVLDVWRIMRHEIALQSYTFESIVYHILHRRVPMYQFKNLTFWWDHKTNLYRHRVIRYYLQRADTVLELFEKLDFLNRTSELARLFGILFYEVLSRGTQFRVESMMLRLAKPLNYVPVSPEIEQRARMKAPEYIALVMEPESKLYTDPVIVLDFQSLYPSIMIAYNYCFTTCLGRISSLGTNHPFEFGATQLKVSKKIVEKLCKRDLINYSPCGVAFVKQKLREGILPRMLKEVIDTRLMVKNSMKENKGDTNLQKVLHNRQLGLKLIANVTYGYTAANFSGRMCCVEVGDSVVSKGRETLQRAIAMVESTPEWEAKVVYGDTDSMFVLVPGKTRAEAFEIGKKIADAVTADNPDPIKLKLEKVYQPCILQTKKRYVGYMYDGPDQKEPVYEAKGIETVRRDGCPAVSKMLRKCLTLLFETKNVSLIKNYVLKQFIKIQTGRASIQDLTFAKEFRGASGYKPGACVPALELARKWTAVDRRNEPRNGERVPYIIVNGPPGLPLIRLVRSPRDLLNDNSLRPNALYYITKVIIPPINRCLNLIGADLNVWFNQMPRKNTQYLPNSSPTIKSTIAQYFATKICASCTEPTQDGICTKCCKRPNVTALILLEKLKKWEENYHNTLLICQSCTNCLDEISCSSLDCPVLYRRIQTFNDLQQSTHVRELLSTNSIFLEESHYGS</sequence>
<reference evidence="20" key="1">
    <citation type="submission" date="2022-01" db="EMBL/GenBank/DDBJ databases">
        <authorList>
            <person name="King R."/>
        </authorList>
    </citation>
    <scope>NUCLEOTIDE SEQUENCE</scope>
</reference>
<keyword evidence="6" id="KW-0227">DNA damage</keyword>
<dbReference type="SUPFAM" id="SSF53098">
    <property type="entry name" value="Ribonuclease H-like"/>
    <property type="match status" value="1"/>
</dbReference>
<dbReference type="InterPro" id="IPR042087">
    <property type="entry name" value="DNA_pol_B_thumb"/>
</dbReference>
<dbReference type="GO" id="GO:0008270">
    <property type="term" value="F:zinc ion binding"/>
    <property type="evidence" value="ECO:0007669"/>
    <property type="project" value="UniProtKB-KW"/>
</dbReference>
<dbReference type="EC" id="2.7.7.7" evidence="13"/>
<dbReference type="Pfam" id="PF03104">
    <property type="entry name" value="DNA_pol_B_exo1"/>
    <property type="match status" value="1"/>
</dbReference>
<feature type="domain" description="DNA-directed DNA polymerase family B exonuclease" evidence="16">
    <location>
        <begin position="1031"/>
        <end position="1241"/>
    </location>
</feature>
<keyword evidence="4 13" id="KW-0548">Nucleotidyltransferase</keyword>
<evidence type="ECO:0000256" key="6">
    <source>
        <dbReference type="ARBA" id="ARBA00022763"/>
    </source>
</evidence>
<evidence type="ECO:0000256" key="12">
    <source>
        <dbReference type="ARBA" id="ARBA00049244"/>
    </source>
</evidence>
<dbReference type="PANTHER" id="PTHR45812">
    <property type="entry name" value="DNA POLYMERASE ZETA CATALYTIC SUBUNIT"/>
    <property type="match status" value="1"/>
</dbReference>
<evidence type="ECO:0000256" key="8">
    <source>
        <dbReference type="ARBA" id="ARBA00022932"/>
    </source>
</evidence>
<dbReference type="Gene3D" id="3.90.1600.10">
    <property type="entry name" value="Palm domain of DNA polymerase"/>
    <property type="match status" value="1"/>
</dbReference>
<dbReference type="Gene3D" id="3.30.342.10">
    <property type="entry name" value="DNA Polymerase, chain B, domain 1"/>
    <property type="match status" value="1"/>
</dbReference>
<keyword evidence="7 13" id="KW-0862">Zinc</keyword>
<evidence type="ECO:0000256" key="14">
    <source>
        <dbReference type="SAM" id="MobiDB-lite"/>
    </source>
</evidence>
<dbReference type="GO" id="GO:0016035">
    <property type="term" value="C:zeta DNA polymerase complex"/>
    <property type="evidence" value="ECO:0007669"/>
    <property type="project" value="InterPro"/>
</dbReference>
<evidence type="ECO:0000256" key="4">
    <source>
        <dbReference type="ARBA" id="ARBA00022695"/>
    </source>
</evidence>
<dbReference type="Pfam" id="PF24065">
    <property type="entry name" value="REV3_N"/>
    <property type="match status" value="1"/>
</dbReference>
<feature type="domain" description="C4-type zinc-finger of DNA polymerase delta" evidence="17">
    <location>
        <begin position="1800"/>
        <end position="1867"/>
    </location>
</feature>
<evidence type="ECO:0000259" key="17">
    <source>
        <dbReference type="Pfam" id="PF14260"/>
    </source>
</evidence>
<dbReference type="GO" id="GO:0005634">
    <property type="term" value="C:nucleus"/>
    <property type="evidence" value="ECO:0007669"/>
    <property type="project" value="UniProtKB-SubCell"/>
</dbReference>